<feature type="domain" description="SH3b" evidence="6">
    <location>
        <begin position="190"/>
        <end position="254"/>
    </location>
</feature>
<keyword evidence="3" id="KW-0378">Hydrolase</keyword>
<evidence type="ECO:0000256" key="1">
    <source>
        <dbReference type="ARBA" id="ARBA00007074"/>
    </source>
</evidence>
<evidence type="ECO:0000256" key="2">
    <source>
        <dbReference type="ARBA" id="ARBA00022670"/>
    </source>
</evidence>
<comment type="caution">
    <text evidence="8">The sequence shown here is derived from an EMBL/GenBank/DDBJ whole genome shotgun (WGS) entry which is preliminary data.</text>
</comment>
<feature type="domain" description="NlpC/P60" evidence="7">
    <location>
        <begin position="267"/>
        <end position="412"/>
    </location>
</feature>
<dbReference type="AlphaFoldDB" id="A0A5R9GA18"/>
<name>A0A5R9GA18_9BACL</name>
<evidence type="ECO:0000313" key="8">
    <source>
        <dbReference type="EMBL" id="TLS53287.1"/>
    </source>
</evidence>
<evidence type="ECO:0000313" key="9">
    <source>
        <dbReference type="Proteomes" id="UP000309676"/>
    </source>
</evidence>
<feature type="chain" id="PRO_5024310972" evidence="5">
    <location>
        <begin position="30"/>
        <end position="412"/>
    </location>
</feature>
<proteinExistence type="inferred from homology"/>
<dbReference type="PANTHER" id="PTHR47053">
    <property type="entry name" value="MUREIN DD-ENDOPEPTIDASE MEPH-RELATED"/>
    <property type="match status" value="1"/>
</dbReference>
<dbReference type="InterPro" id="IPR038765">
    <property type="entry name" value="Papain-like_cys_pep_sf"/>
</dbReference>
<dbReference type="Proteomes" id="UP000309676">
    <property type="component" value="Unassembled WGS sequence"/>
</dbReference>
<dbReference type="Gene3D" id="3.90.1720.10">
    <property type="entry name" value="endopeptidase domain like (from Nostoc punctiforme)"/>
    <property type="match status" value="1"/>
</dbReference>
<dbReference type="InterPro" id="IPR051202">
    <property type="entry name" value="Peptidase_C40"/>
</dbReference>
<evidence type="ECO:0000256" key="3">
    <source>
        <dbReference type="ARBA" id="ARBA00022801"/>
    </source>
</evidence>
<evidence type="ECO:0000259" key="7">
    <source>
        <dbReference type="PROSITE" id="PS51935"/>
    </source>
</evidence>
<dbReference type="PANTHER" id="PTHR47053:SF1">
    <property type="entry name" value="MUREIN DD-ENDOPEPTIDASE MEPH-RELATED"/>
    <property type="match status" value="1"/>
</dbReference>
<evidence type="ECO:0000256" key="5">
    <source>
        <dbReference type="SAM" id="SignalP"/>
    </source>
</evidence>
<keyword evidence="9" id="KW-1185">Reference proteome</keyword>
<protein>
    <submittedName>
        <fullName evidence="8">NlpC/P60 family protein</fullName>
    </submittedName>
</protein>
<evidence type="ECO:0000259" key="6">
    <source>
        <dbReference type="PROSITE" id="PS51781"/>
    </source>
</evidence>
<reference evidence="8 9" key="1">
    <citation type="submission" date="2019-05" db="EMBL/GenBank/DDBJ databases">
        <authorList>
            <person name="Narsing Rao M.P."/>
            <person name="Li W.J."/>
        </authorList>
    </citation>
    <scope>NUCLEOTIDE SEQUENCE [LARGE SCALE GENOMIC DNA]</scope>
    <source>
        <strain evidence="8 9">SYSU_K30003</strain>
    </source>
</reference>
<keyword evidence="4" id="KW-0788">Thiol protease</keyword>
<feature type="domain" description="SH3b" evidence="6">
    <location>
        <begin position="27"/>
        <end position="95"/>
    </location>
</feature>
<keyword evidence="5" id="KW-0732">Signal</keyword>
<dbReference type="GO" id="GO:0006508">
    <property type="term" value="P:proteolysis"/>
    <property type="evidence" value="ECO:0007669"/>
    <property type="project" value="UniProtKB-KW"/>
</dbReference>
<comment type="similarity">
    <text evidence="1">Belongs to the peptidase C40 family.</text>
</comment>
<dbReference type="SMART" id="SM00287">
    <property type="entry name" value="SH3b"/>
    <property type="match status" value="3"/>
</dbReference>
<feature type="domain" description="SH3b" evidence="6">
    <location>
        <begin position="105"/>
        <end position="170"/>
    </location>
</feature>
<dbReference type="OrthoDB" id="9813118at2"/>
<dbReference type="InterPro" id="IPR003646">
    <property type="entry name" value="SH3-like_bac-type"/>
</dbReference>
<dbReference type="InterPro" id="IPR000064">
    <property type="entry name" value="NLP_P60_dom"/>
</dbReference>
<accession>A0A5R9GA18</accession>
<dbReference type="SUPFAM" id="SSF54001">
    <property type="entry name" value="Cysteine proteinases"/>
    <property type="match status" value="1"/>
</dbReference>
<gene>
    <name evidence="8" type="ORF">FE782_03150</name>
</gene>
<dbReference type="Gene3D" id="2.30.30.40">
    <property type="entry name" value="SH3 Domains"/>
    <property type="match status" value="3"/>
</dbReference>
<dbReference type="RefSeq" id="WP_138192440.1">
    <property type="nucleotide sequence ID" value="NZ_VCIW01000002.1"/>
</dbReference>
<feature type="signal peptide" evidence="5">
    <location>
        <begin position="1"/>
        <end position="29"/>
    </location>
</feature>
<sequence length="412" mass="45078">MNRKWIASTLAGALLLGSAPVLSPSTAYAALIGEIESSVSFRVGPNTDDRRIRYLKEGETVAILQKVNAYWYKVKDRNGTVGYTSTNAKYISVSETQEAPPQQQRNTGTIVASVSMREGPSTSDDRIRYAQKGEVVTILSKPNSYWYEVKDKYGNVGYISTNSKYISTEYAAPAPTNPAPTPPSAPSAPADDTGVIVSSVSLREGPGTSYDRIRYVAKGETVAILAKPSNSWYKVRDKYGNIGFVSTSSQYIDANYKPPVIDPGDVPAVVQNIIQAGKRYLGTPYEYGSDRYTTDTFDCSDFVRTAFLEGAGITLPSDSRGQGDYVKALGRTSSDWRDLKPGDILFFMSYEGSSKSDYDGVDRSEERITHDAIYLGNGQILHTYSKDSGGVRVDSIGDNHWEYRLLFGGSAL</sequence>
<dbReference type="Pfam" id="PF00877">
    <property type="entry name" value="NLPC_P60"/>
    <property type="match status" value="1"/>
</dbReference>
<dbReference type="GO" id="GO:0008234">
    <property type="term" value="F:cysteine-type peptidase activity"/>
    <property type="evidence" value="ECO:0007669"/>
    <property type="project" value="UniProtKB-KW"/>
</dbReference>
<dbReference type="PROSITE" id="PS51935">
    <property type="entry name" value="NLPC_P60"/>
    <property type="match status" value="1"/>
</dbReference>
<organism evidence="8 9">
    <name type="scientific">Paenibacillus antri</name>
    <dbReference type="NCBI Taxonomy" id="2582848"/>
    <lineage>
        <taxon>Bacteria</taxon>
        <taxon>Bacillati</taxon>
        <taxon>Bacillota</taxon>
        <taxon>Bacilli</taxon>
        <taxon>Bacillales</taxon>
        <taxon>Paenibacillaceae</taxon>
        <taxon>Paenibacillus</taxon>
    </lineage>
</organism>
<dbReference type="Pfam" id="PF08239">
    <property type="entry name" value="SH3_3"/>
    <property type="match status" value="3"/>
</dbReference>
<dbReference type="PROSITE" id="PS51781">
    <property type="entry name" value="SH3B"/>
    <property type="match status" value="3"/>
</dbReference>
<keyword evidence="2" id="KW-0645">Protease</keyword>
<evidence type="ECO:0000256" key="4">
    <source>
        <dbReference type="ARBA" id="ARBA00022807"/>
    </source>
</evidence>
<dbReference type="EMBL" id="VCIW01000002">
    <property type="protein sequence ID" value="TLS53287.1"/>
    <property type="molecule type" value="Genomic_DNA"/>
</dbReference>